<dbReference type="EMBL" id="JAUZMZ010000204">
    <property type="protein sequence ID" value="MEE2034925.1"/>
    <property type="molecule type" value="Genomic_DNA"/>
</dbReference>
<feature type="domain" description="VWFA" evidence="3">
    <location>
        <begin position="391"/>
        <end position="576"/>
    </location>
</feature>
<dbReference type="SUPFAM" id="SSF53850">
    <property type="entry name" value="Periplasmic binding protein-like II"/>
    <property type="match status" value="1"/>
</dbReference>
<accession>A0ABU7JY32</accession>
<keyword evidence="5" id="KW-1185">Reference proteome</keyword>
<evidence type="ECO:0000256" key="2">
    <source>
        <dbReference type="SAM" id="Phobius"/>
    </source>
</evidence>
<keyword evidence="2" id="KW-0472">Membrane</keyword>
<gene>
    <name evidence="4" type="ORF">Q8814_22910</name>
</gene>
<dbReference type="RefSeq" id="WP_330154273.1">
    <property type="nucleotide sequence ID" value="NZ_JAUZMZ010000204.1"/>
</dbReference>
<dbReference type="SUPFAM" id="SSF53300">
    <property type="entry name" value="vWA-like"/>
    <property type="match status" value="1"/>
</dbReference>
<keyword evidence="2" id="KW-0812">Transmembrane</keyword>
<evidence type="ECO:0000256" key="1">
    <source>
        <dbReference type="SAM" id="MobiDB-lite"/>
    </source>
</evidence>
<evidence type="ECO:0000259" key="3">
    <source>
        <dbReference type="PROSITE" id="PS50234"/>
    </source>
</evidence>
<keyword evidence="2" id="KW-1133">Transmembrane helix</keyword>
<protein>
    <submittedName>
        <fullName evidence="4">Substrate-binding domain-containing protein</fullName>
    </submittedName>
</protein>
<reference evidence="4 5" key="1">
    <citation type="submission" date="2023-08" db="EMBL/GenBank/DDBJ databases">
        <authorList>
            <person name="Girao M."/>
            <person name="Carvalho M.F."/>
        </authorList>
    </citation>
    <scope>NUCLEOTIDE SEQUENCE [LARGE SCALE GENOMIC DNA]</scope>
    <source>
        <strain evidence="4 5">CC-R104</strain>
    </source>
</reference>
<feature type="region of interest" description="Disordered" evidence="1">
    <location>
        <begin position="393"/>
        <end position="412"/>
    </location>
</feature>
<dbReference type="InterPro" id="IPR002035">
    <property type="entry name" value="VWF_A"/>
</dbReference>
<sequence length="578" mass="60127">MGRHRGADGARGISKGPVIALVAILLLVLATLGWFRLRDRIDDQATRAAETCVEGDTVLTIAADPLIAPTLTALADRWSTEAKRVVRDHCVTAQVTASETSPTAAALGPDTAWNTALGAEPALWVPFDSRAIDRAAAVDGQRRPIATSPIVLAVPTDLHRALTAAATSWYDLPALQRSPAAMTELGLDNWGTLRLALPTGARTDATASTLDAVATAASGTAPGPLTVDRVTAPPSVTAITELALGANLPGTTAGPTTADALDALAAEPGPGAPLHAVPVTEKQLHDTVADNTVAGFLPGGAAPIADFPAVVVDAPWVDETLARAAAEFVDYLRRPEQVRAFTDAGFRGADPTQPGSGTEDQPPLEAVLAPAPPDAADMLLTMRINPVPPRKTTVLVDTSRSMSATEGDGTRLANTSTSLKTLVDLSPNSSVMGLYVFSDGTTPFRQSVARDGLTAAQRTALTTALGAAVPTSAEPVYEAILGVYTDAVENYDRSRPNSVLVILDSDNDDGTTGRELLDRIDELVDPDRPVPIDIVVLGDTVTDTTDLQALTDLTEGSFNTVASTEGTDLTDTLRKLMS</sequence>
<feature type="transmembrane region" description="Helical" evidence="2">
    <location>
        <begin position="12"/>
        <end position="35"/>
    </location>
</feature>
<evidence type="ECO:0000313" key="5">
    <source>
        <dbReference type="Proteomes" id="UP001331936"/>
    </source>
</evidence>
<name>A0ABU7JY32_9NOCA</name>
<dbReference type="InterPro" id="IPR036465">
    <property type="entry name" value="vWFA_dom_sf"/>
</dbReference>
<dbReference type="Pfam" id="PF13531">
    <property type="entry name" value="SBP_bac_11"/>
    <property type="match status" value="1"/>
</dbReference>
<organism evidence="4 5">
    <name type="scientific">Rhodococcus chondri</name>
    <dbReference type="NCBI Taxonomy" id="3065941"/>
    <lineage>
        <taxon>Bacteria</taxon>
        <taxon>Bacillati</taxon>
        <taxon>Actinomycetota</taxon>
        <taxon>Actinomycetes</taxon>
        <taxon>Mycobacteriales</taxon>
        <taxon>Nocardiaceae</taxon>
        <taxon>Rhodococcus</taxon>
    </lineage>
</organism>
<dbReference type="Gene3D" id="3.40.50.410">
    <property type="entry name" value="von Willebrand factor, type A domain"/>
    <property type="match status" value="1"/>
</dbReference>
<comment type="caution">
    <text evidence="4">The sequence shown here is derived from an EMBL/GenBank/DDBJ whole genome shotgun (WGS) entry which is preliminary data.</text>
</comment>
<evidence type="ECO:0000313" key="4">
    <source>
        <dbReference type="EMBL" id="MEE2034925.1"/>
    </source>
</evidence>
<dbReference type="Proteomes" id="UP001331936">
    <property type="component" value="Unassembled WGS sequence"/>
</dbReference>
<dbReference type="PROSITE" id="PS50234">
    <property type="entry name" value="VWFA"/>
    <property type="match status" value="1"/>
</dbReference>
<feature type="compositionally biased region" description="Polar residues" evidence="1">
    <location>
        <begin position="395"/>
        <end position="404"/>
    </location>
</feature>
<proteinExistence type="predicted"/>